<feature type="domain" description="CT398-like coiled coil hairpin" evidence="3">
    <location>
        <begin position="29"/>
        <end position="187"/>
    </location>
</feature>
<dbReference type="Gene3D" id="1.10.287.1490">
    <property type="match status" value="1"/>
</dbReference>
<organism evidence="4 5">
    <name type="scientific">Thermincola ferriacetica</name>
    <dbReference type="NCBI Taxonomy" id="281456"/>
    <lineage>
        <taxon>Bacteria</taxon>
        <taxon>Bacillati</taxon>
        <taxon>Bacillota</taxon>
        <taxon>Clostridia</taxon>
        <taxon>Eubacteriales</taxon>
        <taxon>Thermincolaceae</taxon>
        <taxon>Thermincola</taxon>
    </lineage>
</organism>
<keyword evidence="1" id="KW-0175">Coiled coil</keyword>
<dbReference type="Pfam" id="PF24481">
    <property type="entry name" value="CT398_CC"/>
    <property type="match status" value="1"/>
</dbReference>
<reference evidence="5" key="1">
    <citation type="submission" date="2015-07" db="EMBL/GenBank/DDBJ databases">
        <title>Complete Genome of Thermincola ferriacetica strain Z-0001T.</title>
        <authorList>
            <person name="Lusk B."/>
            <person name="Badalamenti J.P."/>
            <person name="Parameswaran P."/>
            <person name="Bond D.R."/>
            <person name="Torres C.I."/>
        </authorList>
    </citation>
    <scope>NUCLEOTIDE SEQUENCE [LARGE SCALE GENOMIC DNA]</scope>
    <source>
        <strain evidence="5">Z-0001</strain>
    </source>
</reference>
<dbReference type="InterPro" id="IPR003743">
    <property type="entry name" value="Zf-RING_7"/>
</dbReference>
<evidence type="ECO:0000313" key="4">
    <source>
        <dbReference type="EMBL" id="KNZ70629.1"/>
    </source>
</evidence>
<dbReference type="RefSeq" id="WP_052216966.1">
    <property type="nucleotide sequence ID" value="NZ_LGTE01000003.1"/>
</dbReference>
<dbReference type="EMBL" id="LGTE01000003">
    <property type="protein sequence ID" value="KNZ70629.1"/>
    <property type="molecule type" value="Genomic_DNA"/>
</dbReference>
<feature type="domain" description="C4-type zinc ribbon" evidence="2">
    <location>
        <begin position="201"/>
        <end position="235"/>
    </location>
</feature>
<sequence length="238" mass="27849">MKEYLKLLWDLQNLESQLNELGRPLKSGTAKLKQLKTELVEFKQIYEQKKNKFEQIKKKNWAREHEVESLKEKLAATNFLLYSDKVSSPKELKQAQHKVEQIEKQIAALEDEIIDNLEKMEGIENELSSVKQEIEAGIKEFKILCTAFQREKDSREAEVSRISDDIEKLKESIGPEILRWFTEMREKFPDKKPVALIQHDTCTGCNMVLSIETVKRLKNQENSEDIFCENCGRILFTL</sequence>
<evidence type="ECO:0000256" key="1">
    <source>
        <dbReference type="SAM" id="Coils"/>
    </source>
</evidence>
<gene>
    <name evidence="4" type="ORF">Tfer_0815</name>
</gene>
<evidence type="ECO:0000259" key="2">
    <source>
        <dbReference type="Pfam" id="PF02591"/>
    </source>
</evidence>
<dbReference type="Pfam" id="PF02591">
    <property type="entry name" value="Zn_ribbon_9"/>
    <property type="match status" value="1"/>
</dbReference>
<name>A0A0L6W694_9FIRM</name>
<feature type="coiled-coil region" evidence="1">
    <location>
        <begin position="32"/>
        <end position="59"/>
    </location>
</feature>
<evidence type="ECO:0000259" key="3">
    <source>
        <dbReference type="Pfam" id="PF24481"/>
    </source>
</evidence>
<dbReference type="InterPro" id="IPR056003">
    <property type="entry name" value="CT398_CC_hairpin"/>
</dbReference>
<evidence type="ECO:0008006" key="6">
    <source>
        <dbReference type="Google" id="ProtNLM"/>
    </source>
</evidence>
<protein>
    <recommendedName>
        <fullName evidence="6">C4-type zinc ribbon domain-containing protein</fullName>
    </recommendedName>
</protein>
<keyword evidence="5" id="KW-1185">Reference proteome</keyword>
<proteinExistence type="predicted"/>
<comment type="caution">
    <text evidence="4">The sequence shown here is derived from an EMBL/GenBank/DDBJ whole genome shotgun (WGS) entry which is preliminary data.</text>
</comment>
<feature type="coiled-coil region" evidence="1">
    <location>
        <begin position="92"/>
        <end position="172"/>
    </location>
</feature>
<dbReference type="Proteomes" id="UP000037175">
    <property type="component" value="Unassembled WGS sequence"/>
</dbReference>
<dbReference type="AlphaFoldDB" id="A0A0L6W694"/>
<accession>A0A0L6W694</accession>
<evidence type="ECO:0000313" key="5">
    <source>
        <dbReference type="Proteomes" id="UP000037175"/>
    </source>
</evidence>